<dbReference type="InterPro" id="IPR002885">
    <property type="entry name" value="PPR_rpt"/>
</dbReference>
<dbReference type="FunFam" id="3.30.70.270:FF:000001">
    <property type="entry name" value="Diguanylate cyclase domain protein"/>
    <property type="match status" value="1"/>
</dbReference>
<evidence type="ECO:0000313" key="5">
    <source>
        <dbReference type="Proteomes" id="UP000002881"/>
    </source>
</evidence>
<dbReference type="PANTHER" id="PTHR45138">
    <property type="entry name" value="REGULATORY COMPONENTS OF SENSORY TRANSDUCTION SYSTEM"/>
    <property type="match status" value="1"/>
</dbReference>
<reference evidence="4 5" key="1">
    <citation type="journal article" date="2012" name="Genome Biol. Evol.">
        <title>Genome Sequence of the Mesophilic Thermotogales Bacterium Mesotoga prima MesG1.Ag.4.2 Reveals the Largest Thermotogales Genome To Date.</title>
        <authorList>
            <person name="Zhaxybayeva O."/>
            <person name="Swithers K.S."/>
            <person name="Foght J."/>
            <person name="Green A.G."/>
            <person name="Bruce D."/>
            <person name="Detter C."/>
            <person name="Han S."/>
            <person name="Teshima H."/>
            <person name="Han J."/>
            <person name="Woyke T."/>
            <person name="Pitluck S."/>
            <person name="Nolan M."/>
            <person name="Ivanova N."/>
            <person name="Pati A."/>
            <person name="Land M.L."/>
            <person name="Dlutek M."/>
            <person name="Doolittle W.F."/>
            <person name="Noll K.M."/>
            <person name="Nesbo C.L."/>
        </authorList>
    </citation>
    <scope>NUCLEOTIDE SEQUENCE [LARGE SCALE GENOMIC DNA]</scope>
    <source>
        <strain evidence="5">mesG1.Ag.4.2</strain>
    </source>
</reference>
<dbReference type="eggNOG" id="COG0457">
    <property type="taxonomic scope" value="Bacteria"/>
</dbReference>
<dbReference type="Gene3D" id="1.25.40.10">
    <property type="entry name" value="Tetratricopeptide repeat domain"/>
    <property type="match status" value="2"/>
</dbReference>
<evidence type="ECO:0000259" key="3">
    <source>
        <dbReference type="PROSITE" id="PS50887"/>
    </source>
</evidence>
<protein>
    <submittedName>
        <fullName evidence="4">Diguanylate cyclase (GGDEF) domain-containing protein</fullName>
    </submittedName>
</protein>
<dbReference type="PROSITE" id="PS50887">
    <property type="entry name" value="GGDEF"/>
    <property type="match status" value="1"/>
</dbReference>
<sequence length="521" mass="59022">MDHIKQEKSFADLYEEYLSKDESEFDSRISFLKRIQRSLVDSGETQIAFEIVGRELEKIGNQCSSELGFVYNSMIRISCQSGEFSKALEYAASAISVFDELGDDSRLPMIYNNIAGVYLKMGEFETSLEYIDKAIDLSQRNNDNHSLAKYLNNKGIAVENIKGDGSGAVFIEKAIELKEENSLKSDLPNSYMNLADIYTYTGKEDEAHSLLKRAREVANEIEDEFSLAEVCRYEANYYRAVGELGSALESLNTSLEYHKSKGNKSEILQRLTVISEIQEIVGDVKGALETHREISKLNAEIFKEEEARMVAKLQSSFSTMQKLKEIESMARRNRQLDEANRLIVQKNEELLEMQSQLSSANQLLKERAETDSLTGLMNQKKMFEIVEYEINRAKRYGNRLSIIMLDIDDFKVINDTFGHQKGDGILESLSSLIISSIRKIDYAFRYGGEEFVILLPSTGVEGAFSTAQRISESLKRTNEIPVTISIGVAEWSDESVNDLLLEVDTLMYEAKNTGKNRIVSR</sequence>
<accession>I2F5N4</accession>
<feature type="repeat" description="TPR" evidence="1">
    <location>
        <begin position="108"/>
        <end position="141"/>
    </location>
</feature>
<dbReference type="STRING" id="660470.Theba_1565"/>
<feature type="coiled-coil region" evidence="2">
    <location>
        <begin position="329"/>
        <end position="363"/>
    </location>
</feature>
<dbReference type="Proteomes" id="UP000002881">
    <property type="component" value="Chromosome"/>
</dbReference>
<evidence type="ECO:0000256" key="2">
    <source>
        <dbReference type="SAM" id="Coils"/>
    </source>
</evidence>
<dbReference type="eggNOG" id="COG3706">
    <property type="taxonomic scope" value="Bacteria"/>
</dbReference>
<dbReference type="RefSeq" id="WP_014731144.1">
    <property type="nucleotide sequence ID" value="NC_017934.1"/>
</dbReference>
<dbReference type="AlphaFoldDB" id="I2F5N4"/>
<dbReference type="SMART" id="SM00028">
    <property type="entry name" value="TPR"/>
    <property type="match status" value="5"/>
</dbReference>
<dbReference type="InterPro" id="IPR019734">
    <property type="entry name" value="TPR_rpt"/>
</dbReference>
<keyword evidence="1" id="KW-0802">TPR repeat</keyword>
<dbReference type="InterPro" id="IPR050469">
    <property type="entry name" value="Diguanylate_Cyclase"/>
</dbReference>
<organism evidence="4 5">
    <name type="scientific">Mesotoga prima MesG1.Ag.4.2</name>
    <dbReference type="NCBI Taxonomy" id="660470"/>
    <lineage>
        <taxon>Bacteria</taxon>
        <taxon>Thermotogati</taxon>
        <taxon>Thermotogota</taxon>
        <taxon>Thermotogae</taxon>
        <taxon>Kosmotogales</taxon>
        <taxon>Kosmotogaceae</taxon>
        <taxon>Mesotoga</taxon>
    </lineage>
</organism>
<dbReference type="PROSITE" id="PS50005">
    <property type="entry name" value="TPR"/>
    <property type="match status" value="1"/>
</dbReference>
<dbReference type="Gene3D" id="3.30.70.270">
    <property type="match status" value="1"/>
</dbReference>
<dbReference type="CDD" id="cd01949">
    <property type="entry name" value="GGDEF"/>
    <property type="match status" value="1"/>
</dbReference>
<dbReference type="SUPFAM" id="SSF55073">
    <property type="entry name" value="Nucleotide cyclase"/>
    <property type="match status" value="1"/>
</dbReference>
<dbReference type="GeneID" id="87107362"/>
<gene>
    <name evidence="4" type="ORF">Theba_1565</name>
</gene>
<evidence type="ECO:0000256" key="1">
    <source>
        <dbReference type="PROSITE-ProRule" id="PRU00339"/>
    </source>
</evidence>
<dbReference type="Pfam" id="PF13181">
    <property type="entry name" value="TPR_8"/>
    <property type="match status" value="1"/>
</dbReference>
<dbReference type="Pfam" id="PF01535">
    <property type="entry name" value="PPR"/>
    <property type="match status" value="1"/>
</dbReference>
<dbReference type="InterPro" id="IPR011990">
    <property type="entry name" value="TPR-like_helical_dom_sf"/>
</dbReference>
<dbReference type="Pfam" id="PF00990">
    <property type="entry name" value="GGDEF"/>
    <property type="match status" value="1"/>
</dbReference>
<keyword evidence="5" id="KW-1185">Reference proteome</keyword>
<dbReference type="GO" id="GO:0052621">
    <property type="term" value="F:diguanylate cyclase activity"/>
    <property type="evidence" value="ECO:0007669"/>
    <property type="project" value="TreeGrafter"/>
</dbReference>
<dbReference type="InterPro" id="IPR043128">
    <property type="entry name" value="Rev_trsase/Diguanyl_cyclase"/>
</dbReference>
<dbReference type="PANTHER" id="PTHR45138:SF9">
    <property type="entry name" value="DIGUANYLATE CYCLASE DGCM-RELATED"/>
    <property type="match status" value="1"/>
</dbReference>
<dbReference type="KEGG" id="mpg:Theba_1565"/>
<proteinExistence type="predicted"/>
<dbReference type="SMART" id="SM00267">
    <property type="entry name" value="GGDEF"/>
    <property type="match status" value="1"/>
</dbReference>
<keyword evidence="2" id="KW-0175">Coiled coil</keyword>
<dbReference type="EMBL" id="CP003532">
    <property type="protein sequence ID" value="AFK07237.1"/>
    <property type="molecule type" value="Genomic_DNA"/>
</dbReference>
<dbReference type="NCBIfam" id="TIGR00254">
    <property type="entry name" value="GGDEF"/>
    <property type="match status" value="1"/>
</dbReference>
<dbReference type="InterPro" id="IPR029787">
    <property type="entry name" value="Nucleotide_cyclase"/>
</dbReference>
<feature type="domain" description="GGDEF" evidence="3">
    <location>
        <begin position="398"/>
        <end position="521"/>
    </location>
</feature>
<dbReference type="InterPro" id="IPR000160">
    <property type="entry name" value="GGDEF_dom"/>
</dbReference>
<evidence type="ECO:0000313" key="4">
    <source>
        <dbReference type="EMBL" id="AFK07237.1"/>
    </source>
</evidence>
<dbReference type="HOGENOM" id="CLU_022176_3_0_0"/>
<dbReference type="SUPFAM" id="SSF48452">
    <property type="entry name" value="TPR-like"/>
    <property type="match status" value="1"/>
</dbReference>
<name>I2F5N4_9BACT</name>
<dbReference type="Pfam" id="PF13374">
    <property type="entry name" value="TPR_10"/>
    <property type="match status" value="1"/>
</dbReference>